<dbReference type="EMBL" id="CP034841">
    <property type="protein sequence ID" value="QBF34434.1"/>
    <property type="molecule type" value="Genomic_DNA"/>
</dbReference>
<accession>A0A4P6MS10</accession>
<dbReference type="OrthoDB" id="9801997at2"/>
<proteinExistence type="predicted"/>
<name>A0A4P6MS10_9BACT</name>
<dbReference type="NCBIfam" id="TIGR00778">
    <property type="entry name" value="ahpD_dom"/>
    <property type="match status" value="1"/>
</dbReference>
<organism evidence="2 3">
    <name type="scientific">Mycoplasmopsis phocirhinis</name>
    <dbReference type="NCBI Taxonomy" id="142650"/>
    <lineage>
        <taxon>Bacteria</taxon>
        <taxon>Bacillati</taxon>
        <taxon>Mycoplasmatota</taxon>
        <taxon>Mycoplasmoidales</taxon>
        <taxon>Metamycoplasmataceae</taxon>
        <taxon>Mycoplasmopsis</taxon>
    </lineage>
</organism>
<dbReference type="GO" id="GO:0051920">
    <property type="term" value="F:peroxiredoxin activity"/>
    <property type="evidence" value="ECO:0007669"/>
    <property type="project" value="InterPro"/>
</dbReference>
<dbReference type="PANTHER" id="PTHR35446">
    <property type="entry name" value="SI:CH211-175M2.5"/>
    <property type="match status" value="1"/>
</dbReference>
<dbReference type="SUPFAM" id="SSF69118">
    <property type="entry name" value="AhpD-like"/>
    <property type="match status" value="1"/>
</dbReference>
<sequence>MAKRVIIAQQDPESAKILSQLSDHLSTSLDPILLELIKVRASQINKCAYCLEIHTKVALEVGETQRRIFALPAWTESPLFSEKEKAVLKMTEEITLISDKALTDETFEELSKFFSEKEISDLIMNAIAINAWNRLALASKVSHKN</sequence>
<evidence type="ECO:0000259" key="1">
    <source>
        <dbReference type="Pfam" id="PF02627"/>
    </source>
</evidence>
<dbReference type="Pfam" id="PF02627">
    <property type="entry name" value="CMD"/>
    <property type="match status" value="1"/>
</dbReference>
<dbReference type="Gene3D" id="1.20.1290.10">
    <property type="entry name" value="AhpD-like"/>
    <property type="match status" value="1"/>
</dbReference>
<dbReference type="RefSeq" id="WP_130429212.1">
    <property type="nucleotide sequence ID" value="NZ_CP034841.1"/>
</dbReference>
<feature type="domain" description="Carboxymuconolactone decarboxylase-like" evidence="1">
    <location>
        <begin position="12"/>
        <end position="93"/>
    </location>
</feature>
<reference evidence="2 3" key="1">
    <citation type="submission" date="2019-01" db="EMBL/GenBank/DDBJ databases">
        <title>Complete sequence and annotation of the Mycoplasma phocirhinis strain 852T genome.</title>
        <authorList>
            <person name="Frasca S.Jr."/>
            <person name="Kutish G.F."/>
            <person name="Castellanos Gell J."/>
            <person name="Michaels D.L."/>
            <person name="Brown D.R."/>
        </authorList>
    </citation>
    <scope>NUCLEOTIDE SEQUENCE [LARGE SCALE GENOMIC DNA]</scope>
    <source>
        <strain evidence="2 3">852</strain>
    </source>
</reference>
<dbReference type="InterPro" id="IPR029032">
    <property type="entry name" value="AhpD-like"/>
</dbReference>
<dbReference type="AlphaFoldDB" id="A0A4P6MS10"/>
<protein>
    <submittedName>
        <fullName evidence="2">Carboxymuconolactone decarboxylase family protein</fullName>
    </submittedName>
</protein>
<dbReference type="InterPro" id="IPR003779">
    <property type="entry name" value="CMD-like"/>
</dbReference>
<keyword evidence="3" id="KW-1185">Reference proteome</keyword>
<dbReference type="PANTHER" id="PTHR35446:SF2">
    <property type="entry name" value="CARBOXYMUCONOLACTONE DECARBOXYLASE-LIKE DOMAIN-CONTAINING PROTEIN"/>
    <property type="match status" value="1"/>
</dbReference>
<evidence type="ECO:0000313" key="2">
    <source>
        <dbReference type="EMBL" id="QBF34434.1"/>
    </source>
</evidence>
<evidence type="ECO:0000313" key="3">
    <source>
        <dbReference type="Proteomes" id="UP000289326"/>
    </source>
</evidence>
<gene>
    <name evidence="2" type="ORF">EG856_00615</name>
</gene>
<dbReference type="InterPro" id="IPR004675">
    <property type="entry name" value="AhpD_core"/>
</dbReference>
<dbReference type="KEGG" id="mphi:EG856_00615"/>
<dbReference type="Proteomes" id="UP000289326">
    <property type="component" value="Chromosome"/>
</dbReference>